<dbReference type="EMBL" id="JBBDGL010000005">
    <property type="protein sequence ID" value="MEJ1156553.1"/>
    <property type="molecule type" value="Genomic_DNA"/>
</dbReference>
<gene>
    <name evidence="2" type="ORF">WDU96_13165</name>
</gene>
<keyword evidence="1" id="KW-1133">Transmembrane helix</keyword>
<dbReference type="RefSeq" id="WP_337338989.1">
    <property type="nucleotide sequence ID" value="NZ_JBBDGL010000005.1"/>
</dbReference>
<comment type="caution">
    <text evidence="2">The sequence shown here is derived from an EMBL/GenBank/DDBJ whole genome shotgun (WGS) entry which is preliminary data.</text>
</comment>
<keyword evidence="3" id="KW-1185">Reference proteome</keyword>
<reference evidence="2 3" key="1">
    <citation type="submission" date="2024-02" db="EMBL/GenBank/DDBJ databases">
        <authorList>
            <person name="Saticioglu I.B."/>
        </authorList>
    </citation>
    <scope>NUCLEOTIDE SEQUENCE [LARGE SCALE GENOMIC DNA]</scope>
    <source>
        <strain evidence="2 3">Mu-86</strain>
    </source>
</reference>
<sequence>MTMARVGGRNAWLAVPIGLICAAIVAALVWLAAPMTPILSQWGGDMLREASTAEPVPSEQPSPTELAAEEGDFDCRAMYPDSLWAVMAWQAGALLSQTTAAPASEATALTDALQPVVRVTCDWRWHEGHTVVSTLSRVGEDAVAIAEASLEGEGFTCAEVDAGVNCTRTSGDVRETQTVRDGWWLSSVESAWHPEAYGARLSAFVWGEAEPAE</sequence>
<evidence type="ECO:0000313" key="2">
    <source>
        <dbReference type="EMBL" id="MEJ1156553.1"/>
    </source>
</evidence>
<evidence type="ECO:0000313" key="3">
    <source>
        <dbReference type="Proteomes" id="UP001368654"/>
    </source>
</evidence>
<dbReference type="Proteomes" id="UP001368654">
    <property type="component" value="Unassembled WGS sequence"/>
</dbReference>
<proteinExistence type="predicted"/>
<keyword evidence="1" id="KW-0812">Transmembrane</keyword>
<accession>A0ABU8LWC9</accession>
<protein>
    <submittedName>
        <fullName evidence="2">Uncharacterized protein</fullName>
    </submittedName>
</protein>
<evidence type="ECO:0000256" key="1">
    <source>
        <dbReference type="SAM" id="Phobius"/>
    </source>
</evidence>
<name>A0ABU8LWC9_9MICO</name>
<keyword evidence="1" id="KW-0472">Membrane</keyword>
<feature type="transmembrane region" description="Helical" evidence="1">
    <location>
        <begin position="12"/>
        <end position="33"/>
    </location>
</feature>
<organism evidence="2 3">
    <name type="scientific">Microbacterium marmarense</name>
    <dbReference type="NCBI Taxonomy" id="3122051"/>
    <lineage>
        <taxon>Bacteria</taxon>
        <taxon>Bacillati</taxon>
        <taxon>Actinomycetota</taxon>
        <taxon>Actinomycetes</taxon>
        <taxon>Micrococcales</taxon>
        <taxon>Microbacteriaceae</taxon>
        <taxon>Microbacterium</taxon>
    </lineage>
</organism>